<feature type="non-terminal residue" evidence="1">
    <location>
        <position position="52"/>
    </location>
</feature>
<dbReference type="EMBL" id="HACG01032429">
    <property type="protein sequence ID" value="CEK79294.1"/>
    <property type="molecule type" value="Transcribed_RNA"/>
</dbReference>
<accession>A0A0B7AE66</accession>
<protein>
    <submittedName>
        <fullName evidence="1">Uncharacterized protein</fullName>
    </submittedName>
</protein>
<dbReference type="AlphaFoldDB" id="A0A0B7AE66"/>
<name>A0A0B7AE66_9EUPU</name>
<evidence type="ECO:0000313" key="1">
    <source>
        <dbReference type="EMBL" id="CEK79294.1"/>
    </source>
</evidence>
<gene>
    <name evidence="1" type="primary">ORF114692</name>
</gene>
<organism evidence="1">
    <name type="scientific">Arion vulgaris</name>
    <dbReference type="NCBI Taxonomy" id="1028688"/>
    <lineage>
        <taxon>Eukaryota</taxon>
        <taxon>Metazoa</taxon>
        <taxon>Spiralia</taxon>
        <taxon>Lophotrochozoa</taxon>
        <taxon>Mollusca</taxon>
        <taxon>Gastropoda</taxon>
        <taxon>Heterobranchia</taxon>
        <taxon>Euthyneura</taxon>
        <taxon>Panpulmonata</taxon>
        <taxon>Eupulmonata</taxon>
        <taxon>Stylommatophora</taxon>
        <taxon>Helicina</taxon>
        <taxon>Arionoidea</taxon>
        <taxon>Arionidae</taxon>
        <taxon>Arion</taxon>
    </lineage>
</organism>
<reference evidence="1" key="1">
    <citation type="submission" date="2014-12" db="EMBL/GenBank/DDBJ databases">
        <title>Insight into the proteome of Arion vulgaris.</title>
        <authorList>
            <person name="Aradska J."/>
            <person name="Bulat T."/>
            <person name="Smidak R."/>
            <person name="Sarate P."/>
            <person name="Gangsoo J."/>
            <person name="Sialana F."/>
            <person name="Bilban M."/>
            <person name="Lubec G."/>
        </authorList>
    </citation>
    <scope>NUCLEOTIDE SEQUENCE</scope>
    <source>
        <tissue evidence="1">Skin</tissue>
    </source>
</reference>
<proteinExistence type="predicted"/>
<sequence>MWNIMEKLTLQEQGEVLCGLVELLIVTLIMDVEVLNETKMWRKLFVNIRKRQ</sequence>